<dbReference type="Pfam" id="PF01569">
    <property type="entry name" value="PAP2"/>
    <property type="match status" value="1"/>
</dbReference>
<comment type="function">
    <text evidence="6">Required for efficient N-glycosylation. Necessary for maintaining optimal levels of dolichol-linked oligosaccharides. Hydrolyzes dolichyl pyrophosphate at a very high rate and dolichyl monophosphate at a much lower rate. Does not act on phosphatidate.</text>
</comment>
<keyword evidence="6" id="KW-0256">Endoplasmic reticulum</keyword>
<evidence type="ECO:0000256" key="1">
    <source>
        <dbReference type="ARBA" id="ARBA00004141"/>
    </source>
</evidence>
<dbReference type="PANTHER" id="PTHR11247">
    <property type="entry name" value="PALMITOYL-PROTEIN THIOESTERASE/DOLICHYLDIPHOSPHATASE 1"/>
    <property type="match status" value="1"/>
</dbReference>
<dbReference type="STRING" id="56484.A0A1Y2FKT3"/>
<proteinExistence type="inferred from homology"/>
<dbReference type="AlphaFoldDB" id="A0A1Y2FKT3"/>
<evidence type="ECO:0000256" key="4">
    <source>
        <dbReference type="ARBA" id="ARBA00022989"/>
    </source>
</evidence>
<comment type="subcellular location">
    <subcellularLocation>
        <location evidence="6">Endoplasmic reticulum membrane</location>
        <topology evidence="6">Multi-pass membrane protein</topology>
    </subcellularLocation>
    <subcellularLocation>
        <location evidence="1">Membrane</location>
        <topology evidence="1">Multi-pass membrane protein</topology>
    </subcellularLocation>
</comment>
<comment type="catalytic activity">
    <reaction evidence="6">
        <text>a di-trans,poly-cis-dolichyl diphosphate + H2O = a di-trans,poly-cis-dolichyl phosphate + phosphate + H(+)</text>
        <dbReference type="Rhea" id="RHEA:14385"/>
        <dbReference type="Rhea" id="RHEA-COMP:19498"/>
        <dbReference type="Rhea" id="RHEA-COMP:19506"/>
        <dbReference type="ChEBI" id="CHEBI:15377"/>
        <dbReference type="ChEBI" id="CHEBI:15378"/>
        <dbReference type="ChEBI" id="CHEBI:43474"/>
        <dbReference type="ChEBI" id="CHEBI:57497"/>
        <dbReference type="ChEBI" id="CHEBI:57683"/>
        <dbReference type="EC" id="3.6.1.43"/>
    </reaction>
</comment>
<gene>
    <name evidence="8" type="ORF">BCR37DRAFT_280840</name>
</gene>
<feature type="transmembrane region" description="Helical" evidence="6">
    <location>
        <begin position="137"/>
        <end position="156"/>
    </location>
</feature>
<protein>
    <recommendedName>
        <fullName evidence="6">Dolichyldiphosphatase</fullName>
        <ecNumber evidence="6">3.6.1.43</ecNumber>
    </recommendedName>
</protein>
<dbReference type="RefSeq" id="XP_040726111.1">
    <property type="nucleotide sequence ID" value="XM_040866829.1"/>
</dbReference>
<feature type="transmembrane region" description="Helical" evidence="6">
    <location>
        <begin position="27"/>
        <end position="50"/>
    </location>
</feature>
<accession>A0A1Y2FKT3</accession>
<keyword evidence="2 6" id="KW-0812">Transmembrane</keyword>
<evidence type="ECO:0000259" key="7">
    <source>
        <dbReference type="SMART" id="SM00014"/>
    </source>
</evidence>
<dbReference type="GeneID" id="63783428"/>
<dbReference type="OrthoDB" id="302705at2759"/>
<dbReference type="UniPathway" id="UPA00378"/>
<comment type="similarity">
    <text evidence="6">Belongs to the dolichyldiphosphatase family.</text>
</comment>
<dbReference type="PANTHER" id="PTHR11247:SF1">
    <property type="entry name" value="DOLICHYLDIPHOSPHATASE 1"/>
    <property type="match status" value="1"/>
</dbReference>
<dbReference type="GO" id="GO:0047874">
    <property type="term" value="F:dolichyldiphosphatase activity"/>
    <property type="evidence" value="ECO:0007669"/>
    <property type="project" value="UniProtKB-UniRule"/>
</dbReference>
<name>A0A1Y2FKT3_PROLT</name>
<keyword evidence="9" id="KW-1185">Reference proteome</keyword>
<organism evidence="8 9">
    <name type="scientific">Protomyces lactucae-debilis</name>
    <dbReference type="NCBI Taxonomy" id="2754530"/>
    <lineage>
        <taxon>Eukaryota</taxon>
        <taxon>Fungi</taxon>
        <taxon>Dikarya</taxon>
        <taxon>Ascomycota</taxon>
        <taxon>Taphrinomycotina</taxon>
        <taxon>Taphrinomycetes</taxon>
        <taxon>Taphrinales</taxon>
        <taxon>Protomycetaceae</taxon>
        <taxon>Protomyces</taxon>
    </lineage>
</organism>
<reference evidence="8 9" key="1">
    <citation type="submission" date="2016-07" db="EMBL/GenBank/DDBJ databases">
        <title>Pervasive Adenine N6-methylation of Active Genes in Fungi.</title>
        <authorList>
            <consortium name="DOE Joint Genome Institute"/>
            <person name="Mondo S.J."/>
            <person name="Dannebaum R.O."/>
            <person name="Kuo R.C."/>
            <person name="Labutti K."/>
            <person name="Haridas S."/>
            <person name="Kuo A."/>
            <person name="Salamov A."/>
            <person name="Ahrendt S.R."/>
            <person name="Lipzen A."/>
            <person name="Sullivan W."/>
            <person name="Andreopoulos W.B."/>
            <person name="Clum A."/>
            <person name="Lindquist E."/>
            <person name="Daum C."/>
            <person name="Ramamoorthy G.K."/>
            <person name="Gryganskyi A."/>
            <person name="Culley D."/>
            <person name="Magnuson J.K."/>
            <person name="James T.Y."/>
            <person name="O'Malley M.A."/>
            <person name="Stajich J.E."/>
            <person name="Spatafora J.W."/>
            <person name="Visel A."/>
            <person name="Grigoriev I.V."/>
        </authorList>
    </citation>
    <scope>NUCLEOTIDE SEQUENCE [LARGE SCALE GENOMIC DNA]</scope>
    <source>
        <strain evidence="8 9">12-1054</strain>
    </source>
</reference>
<evidence type="ECO:0000256" key="3">
    <source>
        <dbReference type="ARBA" id="ARBA00022801"/>
    </source>
</evidence>
<evidence type="ECO:0000313" key="8">
    <source>
        <dbReference type="EMBL" id="ORY83816.1"/>
    </source>
</evidence>
<evidence type="ECO:0000256" key="6">
    <source>
        <dbReference type="RuleBase" id="RU367078"/>
    </source>
</evidence>
<sequence>MGALASPADNLASLALTHVYYDPDSSFGLLSAFLALIPQALLVAYATALYCRREAEIAWLFAGQLACEALNWISKRAIKQDRPQHVIGIGKGYGMPSSHAQFMGFFCVYASCILLLRHRQRLATTDIQRWRDWIHGIRAGTVVSVSFAVCLSRIYLAYHTVAQVLVGVGIGMVFGGIWFMVYEQLKQAGVVRWLCETQVAAVFLVRDTEYETEVEQEWQRWRQAIQAEVHGRKKKR</sequence>
<comment type="caution">
    <text evidence="8">The sequence shown here is derived from an EMBL/GenBank/DDBJ whole genome shotgun (WGS) entry which is preliminary data.</text>
</comment>
<dbReference type="Proteomes" id="UP000193685">
    <property type="component" value="Unassembled WGS sequence"/>
</dbReference>
<keyword evidence="4 6" id="KW-1133">Transmembrane helix</keyword>
<feature type="domain" description="Phosphatidic acid phosphatase type 2/haloperoxidase" evidence="7">
    <location>
        <begin position="57"/>
        <end position="179"/>
    </location>
</feature>
<dbReference type="GO" id="GO:0008610">
    <property type="term" value="P:lipid biosynthetic process"/>
    <property type="evidence" value="ECO:0007669"/>
    <property type="project" value="TreeGrafter"/>
</dbReference>
<dbReference type="InterPro" id="IPR000326">
    <property type="entry name" value="PAP2/HPO"/>
</dbReference>
<dbReference type="GO" id="GO:0005789">
    <property type="term" value="C:endoplasmic reticulum membrane"/>
    <property type="evidence" value="ECO:0007669"/>
    <property type="project" value="UniProtKB-SubCell"/>
</dbReference>
<dbReference type="EC" id="3.6.1.43" evidence="6"/>
<evidence type="ECO:0000256" key="2">
    <source>
        <dbReference type="ARBA" id="ARBA00022692"/>
    </source>
</evidence>
<evidence type="ECO:0000313" key="9">
    <source>
        <dbReference type="Proteomes" id="UP000193685"/>
    </source>
</evidence>
<dbReference type="GO" id="GO:0006487">
    <property type="term" value="P:protein N-linked glycosylation"/>
    <property type="evidence" value="ECO:0007669"/>
    <property type="project" value="UniProtKB-UniRule"/>
</dbReference>
<evidence type="ECO:0000256" key="5">
    <source>
        <dbReference type="ARBA" id="ARBA00023136"/>
    </source>
</evidence>
<keyword evidence="5 6" id="KW-0472">Membrane</keyword>
<keyword evidence="3 6" id="KW-0378">Hydrolase</keyword>
<dbReference type="SUPFAM" id="SSF48317">
    <property type="entry name" value="Acid phosphatase/Vanadium-dependent haloperoxidase"/>
    <property type="match status" value="1"/>
</dbReference>
<feature type="transmembrane region" description="Helical" evidence="6">
    <location>
        <begin position="162"/>
        <end position="182"/>
    </location>
</feature>
<comment type="pathway">
    <text evidence="6">Protein modification; protein glycosylation.</text>
</comment>
<dbReference type="InterPro" id="IPR036938">
    <property type="entry name" value="PAP2/HPO_sf"/>
</dbReference>
<dbReference type="OMA" id="VYATLIW"/>
<dbReference type="CDD" id="cd03382">
    <property type="entry name" value="PAP2_dolichyldiphosphatase"/>
    <property type="match status" value="1"/>
</dbReference>
<dbReference type="SMART" id="SM00014">
    <property type="entry name" value="acidPPc"/>
    <property type="match status" value="1"/>
</dbReference>
<dbReference type="Gene3D" id="1.20.144.10">
    <property type="entry name" value="Phosphatidic acid phosphatase type 2/haloperoxidase"/>
    <property type="match status" value="1"/>
</dbReference>
<dbReference type="EMBL" id="MCFI01000007">
    <property type="protein sequence ID" value="ORY83816.1"/>
    <property type="molecule type" value="Genomic_DNA"/>
</dbReference>
<dbReference type="InterPro" id="IPR039667">
    <property type="entry name" value="Dolichyldiphosphatase_PAP2"/>
</dbReference>